<keyword evidence="2" id="KW-1185">Reference proteome</keyword>
<gene>
    <name evidence="1" type="ORF">DFP89_104201</name>
</gene>
<evidence type="ECO:0000313" key="1">
    <source>
        <dbReference type="EMBL" id="RCW86814.1"/>
    </source>
</evidence>
<evidence type="ECO:0000313" key="2">
    <source>
        <dbReference type="Proteomes" id="UP000253345"/>
    </source>
</evidence>
<proteinExistence type="predicted"/>
<sequence length="76" mass="8110">MGQFSVTMPGQISVAINTEGSPKIFGRDFTLSELDAAIKDSHPKGTAGNIETPTLKVTSSQVLKGFRQDLPKPPPK</sequence>
<protein>
    <submittedName>
        <fullName evidence="1">Uncharacterized protein</fullName>
    </submittedName>
</protein>
<reference evidence="1 2" key="1">
    <citation type="submission" date="2018-07" db="EMBL/GenBank/DDBJ databases">
        <title>Genomic Encyclopedia of Type Strains, Phase III (KMG-III): the genomes of soil and plant-associated and newly described type strains.</title>
        <authorList>
            <person name="Whitman W."/>
        </authorList>
    </citation>
    <scope>NUCLEOTIDE SEQUENCE [LARGE SCALE GENOMIC DNA]</scope>
    <source>
        <strain evidence="1 2">CECT 8525</strain>
    </source>
</reference>
<organism evidence="1 2">
    <name type="scientific">Paracoccus lutimaris</name>
    <dbReference type="NCBI Taxonomy" id="1490030"/>
    <lineage>
        <taxon>Bacteria</taxon>
        <taxon>Pseudomonadati</taxon>
        <taxon>Pseudomonadota</taxon>
        <taxon>Alphaproteobacteria</taxon>
        <taxon>Rhodobacterales</taxon>
        <taxon>Paracoccaceae</taxon>
        <taxon>Paracoccus</taxon>
    </lineage>
</organism>
<name>A0A368Z8N1_9RHOB</name>
<dbReference type="EMBL" id="QPJL01000004">
    <property type="protein sequence ID" value="RCW86814.1"/>
    <property type="molecule type" value="Genomic_DNA"/>
</dbReference>
<accession>A0A368Z8N1</accession>
<comment type="caution">
    <text evidence="1">The sequence shown here is derived from an EMBL/GenBank/DDBJ whole genome shotgun (WGS) entry which is preliminary data.</text>
</comment>
<dbReference type="AlphaFoldDB" id="A0A368Z8N1"/>
<dbReference type="Proteomes" id="UP000253345">
    <property type="component" value="Unassembled WGS sequence"/>
</dbReference>